<organism evidence="2 3">
    <name type="scientific">Trinickia terrae</name>
    <dbReference type="NCBI Taxonomy" id="2571161"/>
    <lineage>
        <taxon>Bacteria</taxon>
        <taxon>Pseudomonadati</taxon>
        <taxon>Pseudomonadota</taxon>
        <taxon>Betaproteobacteria</taxon>
        <taxon>Burkholderiales</taxon>
        <taxon>Burkholderiaceae</taxon>
        <taxon>Trinickia</taxon>
    </lineage>
</organism>
<name>A0A4U1I3M2_9BURK</name>
<keyword evidence="1" id="KW-0812">Transmembrane</keyword>
<reference evidence="2 3" key="1">
    <citation type="submission" date="2019-04" db="EMBL/GenBank/DDBJ databases">
        <title>Trinickia sp. 7GSK02, isolated from subtropical forest soil.</title>
        <authorList>
            <person name="Gao Z.-H."/>
            <person name="Qiu L.-H."/>
        </authorList>
    </citation>
    <scope>NUCLEOTIDE SEQUENCE [LARGE SCALE GENOMIC DNA]</scope>
    <source>
        <strain evidence="2 3">7GSK02</strain>
    </source>
</reference>
<keyword evidence="3" id="KW-1185">Reference proteome</keyword>
<proteinExistence type="predicted"/>
<protein>
    <recommendedName>
        <fullName evidence="4">DUF423 domain-containing protein</fullName>
    </recommendedName>
</protein>
<keyword evidence="1" id="KW-1133">Transmembrane helix</keyword>
<feature type="transmembrane region" description="Helical" evidence="1">
    <location>
        <begin position="101"/>
        <end position="123"/>
    </location>
</feature>
<evidence type="ECO:0000256" key="1">
    <source>
        <dbReference type="SAM" id="Phobius"/>
    </source>
</evidence>
<evidence type="ECO:0000313" key="3">
    <source>
        <dbReference type="Proteomes" id="UP000305539"/>
    </source>
</evidence>
<keyword evidence="1" id="KW-0472">Membrane</keyword>
<dbReference type="AlphaFoldDB" id="A0A4U1I3M2"/>
<gene>
    <name evidence="2" type="ORF">FAZ69_16330</name>
</gene>
<dbReference type="RefSeq" id="WP_136896103.1">
    <property type="nucleotide sequence ID" value="NZ_SWJE01000008.1"/>
</dbReference>
<feature type="transmembrane region" description="Helical" evidence="1">
    <location>
        <begin position="12"/>
        <end position="33"/>
    </location>
</feature>
<feature type="transmembrane region" description="Helical" evidence="1">
    <location>
        <begin position="73"/>
        <end position="95"/>
    </location>
</feature>
<dbReference type="OrthoDB" id="4569295at2"/>
<accession>A0A4U1I3M2</accession>
<evidence type="ECO:0008006" key="4">
    <source>
        <dbReference type="Google" id="ProtNLM"/>
    </source>
</evidence>
<dbReference type="EMBL" id="SWJE01000008">
    <property type="protein sequence ID" value="TKC87839.1"/>
    <property type="molecule type" value="Genomic_DNA"/>
</dbReference>
<dbReference type="Proteomes" id="UP000305539">
    <property type="component" value="Unassembled WGS sequence"/>
</dbReference>
<sequence length="140" mass="15343">MSASNTHSKIGAVFYIIWACLHFMAAHSVYVLGRSLDSSMLQGRVFQAAWNLLFFSIAAIAVAATLNWRNSTWGYWINFAVVGVADVGFILFVLVPGYMPVWPGILGPAFWVLATIFSTIALLTRDKDAAKRQLEPSSAA</sequence>
<feature type="transmembrane region" description="Helical" evidence="1">
    <location>
        <begin position="45"/>
        <end position="66"/>
    </location>
</feature>
<evidence type="ECO:0000313" key="2">
    <source>
        <dbReference type="EMBL" id="TKC87839.1"/>
    </source>
</evidence>
<comment type="caution">
    <text evidence="2">The sequence shown here is derived from an EMBL/GenBank/DDBJ whole genome shotgun (WGS) entry which is preliminary data.</text>
</comment>